<comment type="similarity">
    <text evidence="2">Belongs to the EamA transporter family.</text>
</comment>
<comment type="caution">
    <text evidence="7">The sequence shown here is derived from an EMBL/GenBank/DDBJ whole genome shotgun (WGS) entry which is preliminary data.</text>
</comment>
<dbReference type="Proteomes" id="UP000297225">
    <property type="component" value="Unassembled WGS sequence"/>
</dbReference>
<evidence type="ECO:0000256" key="2">
    <source>
        <dbReference type="ARBA" id="ARBA00007362"/>
    </source>
</evidence>
<dbReference type="OrthoDB" id="9806740at2"/>
<evidence type="ECO:0000256" key="1">
    <source>
        <dbReference type="ARBA" id="ARBA00004141"/>
    </source>
</evidence>
<dbReference type="InterPro" id="IPR000620">
    <property type="entry name" value="EamA_dom"/>
</dbReference>
<dbReference type="Gene3D" id="1.10.3730.20">
    <property type="match status" value="1"/>
</dbReference>
<dbReference type="Pfam" id="PF00892">
    <property type="entry name" value="EamA"/>
    <property type="match status" value="2"/>
</dbReference>
<reference evidence="7 8" key="1">
    <citation type="submission" date="2019-03" db="EMBL/GenBank/DDBJ databases">
        <title>Porphyromonas levii Isolated from the Uterus of Dairy Cows.</title>
        <authorList>
            <person name="Francis A.M."/>
        </authorList>
    </citation>
    <scope>NUCLEOTIDE SEQUENCE [LARGE SCALE GENOMIC DNA]</scope>
    <source>
        <strain evidence="7 8">AF5678</strain>
    </source>
</reference>
<dbReference type="SUPFAM" id="SSF103481">
    <property type="entry name" value="Multidrug resistance efflux transporter EmrE"/>
    <property type="match status" value="2"/>
</dbReference>
<dbReference type="InterPro" id="IPR037185">
    <property type="entry name" value="EmrE-like"/>
</dbReference>
<dbReference type="GO" id="GO:0016020">
    <property type="term" value="C:membrane"/>
    <property type="evidence" value="ECO:0007669"/>
    <property type="project" value="UniProtKB-SubCell"/>
</dbReference>
<feature type="domain" description="EamA" evidence="6">
    <location>
        <begin position="158"/>
        <end position="287"/>
    </location>
</feature>
<dbReference type="PANTHER" id="PTHR32322">
    <property type="entry name" value="INNER MEMBRANE TRANSPORTER"/>
    <property type="match status" value="1"/>
</dbReference>
<keyword evidence="8" id="KW-1185">Reference proteome</keyword>
<comment type="subcellular location">
    <subcellularLocation>
        <location evidence="1">Membrane</location>
        <topology evidence="1">Multi-pass membrane protein</topology>
    </subcellularLocation>
</comment>
<keyword evidence="3" id="KW-0812">Transmembrane</keyword>
<keyword evidence="4" id="KW-1133">Transmembrane helix</keyword>
<dbReference type="EMBL" id="SPNC01000001">
    <property type="protein sequence ID" value="TFH97533.1"/>
    <property type="molecule type" value="Genomic_DNA"/>
</dbReference>
<accession>A0A4Y8WTR7</accession>
<dbReference type="STRING" id="1122973.GCA_000379925_01278"/>
<protein>
    <submittedName>
        <fullName evidence="7">DMT family transporter</fullName>
    </submittedName>
</protein>
<sequence length="298" mass="32089">MKSSNHVKGYIAALLSANTFGLIPLFSVPLIREGMSTASILVYRFALAAIIVALIMVVRGISFKESGKHLRLIFTLSILNFLCAYFLLNGYRSMPSGVATVIHFLYPIMVALLMLIFFGQKLNRGSMLALVLGFIGVVFLSGIMGESGFQIALVDIGLVAFSGFCYAVYIVMINRSRADQIPMWRLTFYLMVFSTIFFGLVALGKQELQLPQTPSAWGLLALLGIVPTIISNILLITAIPRIGSTATSIMGVLEPVTAVLVGVLILGESLSFSTTIGIGIILIAVALQITSSKSQLPS</sequence>
<organism evidence="7 8">
    <name type="scientific">Porphyromonas levii</name>
    <dbReference type="NCBI Taxonomy" id="28114"/>
    <lineage>
        <taxon>Bacteria</taxon>
        <taxon>Pseudomonadati</taxon>
        <taxon>Bacteroidota</taxon>
        <taxon>Bacteroidia</taxon>
        <taxon>Bacteroidales</taxon>
        <taxon>Porphyromonadaceae</taxon>
        <taxon>Porphyromonas</taxon>
    </lineage>
</organism>
<dbReference type="AlphaFoldDB" id="A0A4Y8WTR7"/>
<evidence type="ECO:0000256" key="5">
    <source>
        <dbReference type="ARBA" id="ARBA00023136"/>
    </source>
</evidence>
<name>A0A4Y8WTR7_9PORP</name>
<evidence type="ECO:0000313" key="7">
    <source>
        <dbReference type="EMBL" id="TFH97533.1"/>
    </source>
</evidence>
<dbReference type="InterPro" id="IPR050638">
    <property type="entry name" value="AA-Vitamin_Transporters"/>
</dbReference>
<dbReference type="RefSeq" id="WP_134848893.1">
    <property type="nucleotide sequence ID" value="NZ_CP197400.1"/>
</dbReference>
<gene>
    <name evidence="7" type="ORF">E4P47_00205</name>
</gene>
<feature type="domain" description="EamA" evidence="6">
    <location>
        <begin position="8"/>
        <end position="141"/>
    </location>
</feature>
<dbReference type="PANTHER" id="PTHR32322:SF2">
    <property type="entry name" value="EAMA DOMAIN-CONTAINING PROTEIN"/>
    <property type="match status" value="1"/>
</dbReference>
<evidence type="ECO:0000256" key="4">
    <source>
        <dbReference type="ARBA" id="ARBA00022989"/>
    </source>
</evidence>
<keyword evidence="5" id="KW-0472">Membrane</keyword>
<evidence type="ECO:0000313" key="8">
    <source>
        <dbReference type="Proteomes" id="UP000297225"/>
    </source>
</evidence>
<proteinExistence type="inferred from homology"/>
<evidence type="ECO:0000259" key="6">
    <source>
        <dbReference type="Pfam" id="PF00892"/>
    </source>
</evidence>
<evidence type="ECO:0000256" key="3">
    <source>
        <dbReference type="ARBA" id="ARBA00022692"/>
    </source>
</evidence>